<evidence type="ECO:0000313" key="1">
    <source>
        <dbReference type="EMBL" id="ANY90760.1"/>
    </source>
</evidence>
<gene>
    <name evidence="1" type="ORF">IEC33019_5280</name>
</gene>
<proteinExistence type="predicted"/>
<organism evidence="1">
    <name type="scientific">Pseudomonas putida</name>
    <name type="common">Arthrobacter siderocapsulatus</name>
    <dbReference type="NCBI Taxonomy" id="303"/>
    <lineage>
        <taxon>Bacteria</taxon>
        <taxon>Pseudomonadati</taxon>
        <taxon>Pseudomonadota</taxon>
        <taxon>Gammaproteobacteria</taxon>
        <taxon>Pseudomonadales</taxon>
        <taxon>Pseudomonadaceae</taxon>
        <taxon>Pseudomonas</taxon>
    </lineage>
</organism>
<protein>
    <submittedName>
        <fullName evidence="1">Uncharacterized protein</fullName>
    </submittedName>
</protein>
<reference evidence="1" key="1">
    <citation type="submission" date="2016-07" db="EMBL/GenBank/DDBJ databases">
        <title>New class B carbapenemase carried by novel plasmid in Pseudomonas putida enviromental strain in eastern Amazonia.</title>
        <authorList>
            <person name="Souza C.O."/>
            <person name="Lima K.V."/>
            <person name="Brasiliense D.M."/>
            <person name="Perez-Chaparro P.J."/>
            <person name="Mamizuka E.M."/>
            <person name="Lima M.O."/>
            <person name="Lima L.N."/>
            <person name="McCulloch J.A."/>
        </authorList>
    </citation>
    <scope>NUCLEOTIDE SEQUENCE [LARGE SCALE GENOMIC DNA]</scope>
    <source>
        <strain evidence="1">IEC33019</strain>
    </source>
</reference>
<dbReference type="AlphaFoldDB" id="A0A1B2FEX4"/>
<sequence>MEIANLYGVSPGTATATNHGLDTDQQFSQSKWLHQVIICTTVEPLKFILECISSSEHDDWRFNATFLPQGVTDFISIHSRQHDIQHYQIIILRGG</sequence>
<dbReference type="EMBL" id="CP016634">
    <property type="protein sequence ID" value="ANY90760.1"/>
    <property type="molecule type" value="Genomic_DNA"/>
</dbReference>
<accession>A0A1B2FEX4</accession>
<name>A0A1B2FEX4_PSEPU</name>